<organism evidence="11">
    <name type="scientific">Telmatobacter sp. DSM 110680</name>
    <dbReference type="NCBI Taxonomy" id="3036704"/>
    <lineage>
        <taxon>Bacteria</taxon>
        <taxon>Pseudomonadati</taxon>
        <taxon>Acidobacteriota</taxon>
        <taxon>Terriglobia</taxon>
        <taxon>Terriglobales</taxon>
        <taxon>Acidobacteriaceae</taxon>
        <taxon>Telmatobacter</taxon>
    </lineage>
</organism>
<dbReference type="PROSITE" id="PS51885">
    <property type="entry name" value="NEPRILYSIN"/>
    <property type="match status" value="1"/>
</dbReference>
<feature type="domain" description="Peptidase M13 C-terminal" evidence="9">
    <location>
        <begin position="484"/>
        <end position="689"/>
    </location>
</feature>
<dbReference type="PANTHER" id="PTHR11733">
    <property type="entry name" value="ZINC METALLOPROTEASE FAMILY M13 NEPRILYSIN-RELATED"/>
    <property type="match status" value="1"/>
</dbReference>
<proteinExistence type="inferred from homology"/>
<evidence type="ECO:0000259" key="9">
    <source>
        <dbReference type="Pfam" id="PF01431"/>
    </source>
</evidence>
<evidence type="ECO:0000256" key="8">
    <source>
        <dbReference type="SAM" id="SignalP"/>
    </source>
</evidence>
<gene>
    <name evidence="11" type="ORF">P8935_16910</name>
</gene>
<keyword evidence="6" id="KW-0862">Zinc</keyword>
<dbReference type="PRINTS" id="PR00786">
    <property type="entry name" value="NEPRILYSIN"/>
</dbReference>
<sequence>MKTCALVLAGALPIALAGAQAPQAPIQLQHVDVTNMDTSVSPCDNFYQYVCGKVNAANPIPPDQVFWGVGGELQEWNDQVLRGILEKNEAASATRTPNEQKIGDFYASCVDQTTEKKDDFAVLQPLLAQIDGMHDKREIATVLAAMHSSFDSAWQGNDNQTAAALFGYGQQADYNNVDHVVAGLDQGGLGMPNRDFYLKEDEQSKNIREDYMKWIEALLGLGGTSAADATKDAATIMRIETALAKAQMDNITRRDPNKVNNRFTPAQLKTLVPNFNWDAYMSAIGSPAVPLYEVASPEFFRTVNEELAKEDLGAWKTYLRWHLLRKSSSVLGSRWRDADFAFRSVLLGDKEQPPTWRRCANAVDRNLGEALGQVYVAQVFPPESKARAKKLVKDIESAMGRNIDSVTWMQASTKREAHLKLAAVIDKIGYPDKWIDYSSLSISRESYAANQQRSNAFELKRQLAFIGHSLDRTQWQMTPPTVDAYEDAQTNTINFPAGILQPAYFDPTQDDVINYGAEGAIVGHELTHGFDDQGRKFDVKGNLRDWWTAEDAKEYEQRGECIAKEYTGPVQGISGVEQNGKLTQGEDTADNGGLYLALSALNEDLKQQGKTIEDKDSHGLTNLQRFFIAYGTAWCDQIRPEAVKTLIQTNPHSVPWERVNNVVGNMPEFEKAFNCKAGQPMVHATRCRVW</sequence>
<comment type="cofactor">
    <cofactor evidence="1">
        <name>Zn(2+)</name>
        <dbReference type="ChEBI" id="CHEBI:29105"/>
    </cofactor>
</comment>
<evidence type="ECO:0000256" key="7">
    <source>
        <dbReference type="ARBA" id="ARBA00023049"/>
    </source>
</evidence>
<dbReference type="EMBL" id="CP121196">
    <property type="protein sequence ID" value="XBH16243.1"/>
    <property type="molecule type" value="Genomic_DNA"/>
</dbReference>
<evidence type="ECO:0000256" key="5">
    <source>
        <dbReference type="ARBA" id="ARBA00022801"/>
    </source>
</evidence>
<dbReference type="Pfam" id="PF05649">
    <property type="entry name" value="Peptidase_M13_N"/>
    <property type="match status" value="1"/>
</dbReference>
<keyword evidence="4" id="KW-0479">Metal-binding</keyword>
<dbReference type="Gene3D" id="1.10.1380.10">
    <property type="entry name" value="Neutral endopeptidase , domain2"/>
    <property type="match status" value="1"/>
</dbReference>
<comment type="similarity">
    <text evidence="2">Belongs to the peptidase M13 family.</text>
</comment>
<protein>
    <submittedName>
        <fullName evidence="11">M13 family metallopeptidase</fullName>
        <ecNumber evidence="11">3.4.24.-</ecNumber>
    </submittedName>
</protein>
<dbReference type="GO" id="GO:0004222">
    <property type="term" value="F:metalloendopeptidase activity"/>
    <property type="evidence" value="ECO:0007669"/>
    <property type="project" value="InterPro"/>
</dbReference>
<evidence type="ECO:0000313" key="11">
    <source>
        <dbReference type="EMBL" id="XBH16243.1"/>
    </source>
</evidence>
<evidence type="ECO:0000256" key="1">
    <source>
        <dbReference type="ARBA" id="ARBA00001947"/>
    </source>
</evidence>
<dbReference type="AlphaFoldDB" id="A0AAU7DGH4"/>
<feature type="domain" description="Peptidase M13 N-terminal" evidence="10">
    <location>
        <begin position="42"/>
        <end position="431"/>
    </location>
</feature>
<dbReference type="GO" id="GO:0005886">
    <property type="term" value="C:plasma membrane"/>
    <property type="evidence" value="ECO:0007669"/>
    <property type="project" value="TreeGrafter"/>
</dbReference>
<dbReference type="InterPro" id="IPR000718">
    <property type="entry name" value="Peptidase_M13"/>
</dbReference>
<dbReference type="RefSeq" id="WP_348261470.1">
    <property type="nucleotide sequence ID" value="NZ_CP121196.1"/>
</dbReference>
<dbReference type="EC" id="3.4.24.-" evidence="11"/>
<evidence type="ECO:0000256" key="4">
    <source>
        <dbReference type="ARBA" id="ARBA00022723"/>
    </source>
</evidence>
<dbReference type="GO" id="GO:0016485">
    <property type="term" value="P:protein processing"/>
    <property type="evidence" value="ECO:0007669"/>
    <property type="project" value="TreeGrafter"/>
</dbReference>
<evidence type="ECO:0000259" key="10">
    <source>
        <dbReference type="Pfam" id="PF05649"/>
    </source>
</evidence>
<keyword evidence="7" id="KW-0482">Metalloprotease</keyword>
<keyword evidence="8" id="KW-0732">Signal</keyword>
<dbReference type="Pfam" id="PF01431">
    <property type="entry name" value="Peptidase_M13"/>
    <property type="match status" value="1"/>
</dbReference>
<feature type="chain" id="PRO_5043493027" evidence="8">
    <location>
        <begin position="20"/>
        <end position="690"/>
    </location>
</feature>
<feature type="signal peptide" evidence="8">
    <location>
        <begin position="1"/>
        <end position="19"/>
    </location>
</feature>
<dbReference type="GO" id="GO:0046872">
    <property type="term" value="F:metal ion binding"/>
    <property type="evidence" value="ECO:0007669"/>
    <property type="project" value="UniProtKB-KW"/>
</dbReference>
<dbReference type="InterPro" id="IPR042089">
    <property type="entry name" value="Peptidase_M13_dom_2"/>
</dbReference>
<reference evidence="11" key="1">
    <citation type="submission" date="2023-03" db="EMBL/GenBank/DDBJ databases">
        <title>Edaphobacter sp.</title>
        <authorList>
            <person name="Huber K.J."/>
            <person name="Papendorf J."/>
            <person name="Pilke C."/>
            <person name="Bunk B."/>
            <person name="Sproeer C."/>
            <person name="Pester M."/>
        </authorList>
    </citation>
    <scope>NUCLEOTIDE SEQUENCE</scope>
    <source>
        <strain evidence="11">DSM 110680</strain>
    </source>
</reference>
<dbReference type="SUPFAM" id="SSF55486">
    <property type="entry name" value="Metalloproteases ('zincins'), catalytic domain"/>
    <property type="match status" value="1"/>
</dbReference>
<evidence type="ECO:0000256" key="2">
    <source>
        <dbReference type="ARBA" id="ARBA00007357"/>
    </source>
</evidence>
<dbReference type="InterPro" id="IPR008753">
    <property type="entry name" value="Peptidase_M13_N"/>
</dbReference>
<dbReference type="PANTHER" id="PTHR11733:SF167">
    <property type="entry name" value="FI17812P1-RELATED"/>
    <property type="match status" value="1"/>
</dbReference>
<dbReference type="Gene3D" id="3.40.390.10">
    <property type="entry name" value="Collagenase (Catalytic Domain)"/>
    <property type="match status" value="1"/>
</dbReference>
<dbReference type="InterPro" id="IPR024079">
    <property type="entry name" value="MetalloPept_cat_dom_sf"/>
</dbReference>
<evidence type="ECO:0000256" key="3">
    <source>
        <dbReference type="ARBA" id="ARBA00022670"/>
    </source>
</evidence>
<evidence type="ECO:0000256" key="6">
    <source>
        <dbReference type="ARBA" id="ARBA00022833"/>
    </source>
</evidence>
<accession>A0AAU7DGH4</accession>
<name>A0AAU7DGH4_9BACT</name>
<dbReference type="CDD" id="cd08662">
    <property type="entry name" value="M13"/>
    <property type="match status" value="1"/>
</dbReference>
<dbReference type="InterPro" id="IPR018497">
    <property type="entry name" value="Peptidase_M13_C"/>
</dbReference>
<keyword evidence="3" id="KW-0645">Protease</keyword>
<keyword evidence="5 11" id="KW-0378">Hydrolase</keyword>